<protein>
    <submittedName>
        <fullName evidence="2">Uncharacterized protein</fullName>
    </submittedName>
</protein>
<gene>
    <name evidence="2" type="ORF">V6N12_012932</name>
</gene>
<reference evidence="2 3" key="1">
    <citation type="journal article" date="2024" name="G3 (Bethesda)">
        <title>Genome assembly of Hibiscus sabdariffa L. provides insights into metabolisms of medicinal natural products.</title>
        <authorList>
            <person name="Kim T."/>
        </authorList>
    </citation>
    <scope>NUCLEOTIDE SEQUENCE [LARGE SCALE GENOMIC DNA]</scope>
    <source>
        <strain evidence="2">TK-2024</strain>
        <tissue evidence="2">Old leaves</tissue>
    </source>
</reference>
<proteinExistence type="predicted"/>
<dbReference type="EMBL" id="JBBPBM010000014">
    <property type="protein sequence ID" value="KAK8560129.1"/>
    <property type="molecule type" value="Genomic_DNA"/>
</dbReference>
<accession>A0ABR2EHC9</accession>
<evidence type="ECO:0000313" key="2">
    <source>
        <dbReference type="EMBL" id="KAK8560129.1"/>
    </source>
</evidence>
<dbReference type="Proteomes" id="UP001472677">
    <property type="component" value="Unassembled WGS sequence"/>
</dbReference>
<feature type="region of interest" description="Disordered" evidence="1">
    <location>
        <begin position="1"/>
        <end position="23"/>
    </location>
</feature>
<evidence type="ECO:0000313" key="3">
    <source>
        <dbReference type="Proteomes" id="UP001472677"/>
    </source>
</evidence>
<sequence>MTLVHSVEDVTGDANAGVETTNEQARIDEVSNEVNVRLGMPSNPTRDHEENNGGSTWVEEWMCTDSETSLDTENFLGAASDDEEIRDIWVKEKQKKLGLEELCANDEVTFEARSG</sequence>
<evidence type="ECO:0000256" key="1">
    <source>
        <dbReference type="SAM" id="MobiDB-lite"/>
    </source>
</evidence>
<name>A0ABR2EHC9_9ROSI</name>
<organism evidence="2 3">
    <name type="scientific">Hibiscus sabdariffa</name>
    <name type="common">roselle</name>
    <dbReference type="NCBI Taxonomy" id="183260"/>
    <lineage>
        <taxon>Eukaryota</taxon>
        <taxon>Viridiplantae</taxon>
        <taxon>Streptophyta</taxon>
        <taxon>Embryophyta</taxon>
        <taxon>Tracheophyta</taxon>
        <taxon>Spermatophyta</taxon>
        <taxon>Magnoliopsida</taxon>
        <taxon>eudicotyledons</taxon>
        <taxon>Gunneridae</taxon>
        <taxon>Pentapetalae</taxon>
        <taxon>rosids</taxon>
        <taxon>malvids</taxon>
        <taxon>Malvales</taxon>
        <taxon>Malvaceae</taxon>
        <taxon>Malvoideae</taxon>
        <taxon>Hibiscus</taxon>
    </lineage>
</organism>
<keyword evidence="3" id="KW-1185">Reference proteome</keyword>
<comment type="caution">
    <text evidence="2">The sequence shown here is derived from an EMBL/GenBank/DDBJ whole genome shotgun (WGS) entry which is preliminary data.</text>
</comment>